<dbReference type="Pfam" id="PF14690">
    <property type="entry name" value="Zn_ribbon_ISL3"/>
    <property type="match status" value="1"/>
</dbReference>
<feature type="domain" description="Transposase IS204/IS1001/IS1096/IS1165 zinc-finger" evidence="1">
    <location>
        <begin position="40"/>
        <end position="74"/>
    </location>
</feature>
<protein>
    <submittedName>
        <fullName evidence="2">Transposase family protein</fullName>
    </submittedName>
</protein>
<accession>A0A934U6V9</accession>
<name>A0A934U6V9_9NOCA</name>
<evidence type="ECO:0000259" key="1">
    <source>
        <dbReference type="Pfam" id="PF14690"/>
    </source>
</evidence>
<dbReference type="Proteomes" id="UP000655868">
    <property type="component" value="Unassembled WGS sequence"/>
</dbReference>
<gene>
    <name evidence="2" type="ORF">JGU71_28990</name>
</gene>
<evidence type="ECO:0000313" key="3">
    <source>
        <dbReference type="Proteomes" id="UP000655868"/>
    </source>
</evidence>
<reference evidence="2" key="1">
    <citation type="submission" date="2020-12" db="EMBL/GenBank/DDBJ databases">
        <title>Antrihabitans popcorni sp. nov. and Antrihabitans auranticaus sp. nov., isolated from a larva cave.</title>
        <authorList>
            <person name="Lee S.D."/>
            <person name="Kim I.S."/>
        </authorList>
    </citation>
    <scope>NUCLEOTIDE SEQUENCE</scope>
    <source>
        <strain evidence="2">YC3-6</strain>
    </source>
</reference>
<dbReference type="InterPro" id="IPR029261">
    <property type="entry name" value="Transposase_Znf"/>
</dbReference>
<dbReference type="AlphaFoldDB" id="A0A934U6V9"/>
<sequence length="103" mass="11162">MERDFSGSVAVLFGLDGFRLLAAVEIGGEVEILAETTADVTGCPECGAVARAKDRRPVWVRDLPIAGRPVVLCWHNGSGAVHMRCAPERLGPNSIRRSHRVRV</sequence>
<dbReference type="EMBL" id="JAEMNV010000018">
    <property type="protein sequence ID" value="MBJ8342931.1"/>
    <property type="molecule type" value="Genomic_DNA"/>
</dbReference>
<dbReference type="RefSeq" id="WP_199708627.1">
    <property type="nucleotide sequence ID" value="NZ_JAEMNV010000018.1"/>
</dbReference>
<organism evidence="2 3">
    <name type="scientific">Antrihabitans stalagmiti</name>
    <dbReference type="NCBI Taxonomy" id="2799499"/>
    <lineage>
        <taxon>Bacteria</taxon>
        <taxon>Bacillati</taxon>
        <taxon>Actinomycetota</taxon>
        <taxon>Actinomycetes</taxon>
        <taxon>Mycobacteriales</taxon>
        <taxon>Nocardiaceae</taxon>
        <taxon>Antrihabitans</taxon>
    </lineage>
</organism>
<comment type="caution">
    <text evidence="2">The sequence shown here is derived from an EMBL/GenBank/DDBJ whole genome shotgun (WGS) entry which is preliminary data.</text>
</comment>
<evidence type="ECO:0000313" key="2">
    <source>
        <dbReference type="EMBL" id="MBJ8342931.1"/>
    </source>
</evidence>
<keyword evidence="3" id="KW-1185">Reference proteome</keyword>
<proteinExistence type="predicted"/>